<dbReference type="SMART" id="SM00202">
    <property type="entry name" value="SR"/>
    <property type="match status" value="1"/>
</dbReference>
<keyword evidence="4" id="KW-1185">Reference proteome</keyword>
<evidence type="ECO:0000259" key="2">
    <source>
        <dbReference type="PROSITE" id="PS50287"/>
    </source>
</evidence>
<accession>A0A2K3DB74</accession>
<evidence type="ECO:0000313" key="3">
    <source>
        <dbReference type="EMBL" id="PNW77782.1"/>
    </source>
</evidence>
<dbReference type="InParanoid" id="A0A2K3DB74"/>
<dbReference type="PANTHER" id="PTHR48071:SF18">
    <property type="entry name" value="DELETED IN MALIGNANT BRAIN TUMORS 1 PROTEIN-RELATED"/>
    <property type="match status" value="1"/>
</dbReference>
<evidence type="ECO:0000313" key="4">
    <source>
        <dbReference type="Proteomes" id="UP000006906"/>
    </source>
</evidence>
<organism evidence="3 4">
    <name type="scientific">Chlamydomonas reinhardtii</name>
    <name type="common">Chlamydomonas smithii</name>
    <dbReference type="NCBI Taxonomy" id="3055"/>
    <lineage>
        <taxon>Eukaryota</taxon>
        <taxon>Viridiplantae</taxon>
        <taxon>Chlorophyta</taxon>
        <taxon>core chlorophytes</taxon>
        <taxon>Chlorophyceae</taxon>
        <taxon>CS clade</taxon>
        <taxon>Chlamydomonadales</taxon>
        <taxon>Chlamydomonadaceae</taxon>
        <taxon>Chlamydomonas</taxon>
    </lineage>
</organism>
<protein>
    <recommendedName>
        <fullName evidence="2">SRCR domain-containing protein</fullName>
    </recommendedName>
</protein>
<dbReference type="Pfam" id="PF00530">
    <property type="entry name" value="SRCR"/>
    <property type="match status" value="1"/>
</dbReference>
<evidence type="ECO:0000256" key="1">
    <source>
        <dbReference type="ARBA" id="ARBA00023157"/>
    </source>
</evidence>
<dbReference type="InterPro" id="IPR036772">
    <property type="entry name" value="SRCR-like_dom_sf"/>
</dbReference>
<sequence length="368" mass="39198">MLVGTRAQSVGVQCFEDDYTVRLVNNASHPFLANGLKQGRVQAWLGTGWGYVSSSGFTNEDAQVVCRQLKLPTVGAYVFGNVEPFVGNPGRLILPGLKCTGTESFLGDCPVDKTTATPTQEPAFIFCQEPTFAVRLAGGAHPSEGRLAVDVVCRQAGFETTPLNPPSYMNFSTSGIPDARPNYGITTIMNCPPGASSITQCGNFTNDFERKWTLPSSCASPGLDVVVKCYQRPPLRTDVVSRSLCTDPWSTQSPISPEAGVTAMLVGEFDDQVVGDRSQDVLLLKYGADGKLIGHAAFGRPWGSTFSAEADYDFGPTPKPDVLLLADMTGSGRDSLVAVTSTQVKVSGMFGDAYGHTCGQVSHSQMVV</sequence>
<name>A0A2K3DB74_CHLRE</name>
<dbReference type="InterPro" id="IPR001190">
    <property type="entry name" value="SRCR"/>
</dbReference>
<dbReference type="EMBL" id="CM008971">
    <property type="protein sequence ID" value="PNW77782.1"/>
    <property type="molecule type" value="Genomic_DNA"/>
</dbReference>
<dbReference type="KEGG" id="cre:CHLRE_10g451500v5"/>
<dbReference type="PROSITE" id="PS50287">
    <property type="entry name" value="SRCR_2"/>
    <property type="match status" value="1"/>
</dbReference>
<keyword evidence="1" id="KW-1015">Disulfide bond</keyword>
<dbReference type="RefSeq" id="XP_042920374.1">
    <property type="nucleotide sequence ID" value="XM_043066977.1"/>
</dbReference>
<dbReference type="GeneID" id="66055087"/>
<dbReference type="Proteomes" id="UP000006906">
    <property type="component" value="Chromosome 10"/>
</dbReference>
<dbReference type="OrthoDB" id="547207at2759"/>
<dbReference type="Gramene" id="PNW77782">
    <property type="protein sequence ID" value="PNW77782"/>
    <property type="gene ID" value="CHLRE_10g451500v5"/>
</dbReference>
<gene>
    <name evidence="3" type="ORF">CHLRE_10g451500v5</name>
</gene>
<feature type="domain" description="SRCR" evidence="2">
    <location>
        <begin position="21"/>
        <end position="128"/>
    </location>
</feature>
<dbReference type="PANTHER" id="PTHR48071">
    <property type="entry name" value="SRCR DOMAIN-CONTAINING PROTEIN"/>
    <property type="match status" value="1"/>
</dbReference>
<dbReference type="AlphaFoldDB" id="A0A2K3DB74"/>
<dbReference type="Gene3D" id="3.10.250.10">
    <property type="entry name" value="SRCR-like domain"/>
    <property type="match status" value="1"/>
</dbReference>
<reference evidence="3 4" key="1">
    <citation type="journal article" date="2007" name="Science">
        <title>The Chlamydomonas genome reveals the evolution of key animal and plant functions.</title>
        <authorList>
            <person name="Merchant S.S."/>
            <person name="Prochnik S.E."/>
            <person name="Vallon O."/>
            <person name="Harris E.H."/>
            <person name="Karpowicz S.J."/>
            <person name="Witman G.B."/>
            <person name="Terry A."/>
            <person name="Salamov A."/>
            <person name="Fritz-Laylin L.K."/>
            <person name="Marechal-Drouard L."/>
            <person name="Marshall W.F."/>
            <person name="Qu L.H."/>
            <person name="Nelson D.R."/>
            <person name="Sanderfoot A.A."/>
            <person name="Spalding M.H."/>
            <person name="Kapitonov V.V."/>
            <person name="Ren Q."/>
            <person name="Ferris P."/>
            <person name="Lindquist E."/>
            <person name="Shapiro H."/>
            <person name="Lucas S.M."/>
            <person name="Grimwood J."/>
            <person name="Schmutz J."/>
            <person name="Cardol P."/>
            <person name="Cerutti H."/>
            <person name="Chanfreau G."/>
            <person name="Chen C.L."/>
            <person name="Cognat V."/>
            <person name="Croft M.T."/>
            <person name="Dent R."/>
            <person name="Dutcher S."/>
            <person name="Fernandez E."/>
            <person name="Fukuzawa H."/>
            <person name="Gonzalez-Ballester D."/>
            <person name="Gonzalez-Halphen D."/>
            <person name="Hallmann A."/>
            <person name="Hanikenne M."/>
            <person name="Hippler M."/>
            <person name="Inwood W."/>
            <person name="Jabbari K."/>
            <person name="Kalanon M."/>
            <person name="Kuras R."/>
            <person name="Lefebvre P.A."/>
            <person name="Lemaire S.D."/>
            <person name="Lobanov A.V."/>
            <person name="Lohr M."/>
            <person name="Manuell A."/>
            <person name="Meier I."/>
            <person name="Mets L."/>
            <person name="Mittag M."/>
            <person name="Mittelmeier T."/>
            <person name="Moroney J.V."/>
            <person name="Moseley J."/>
            <person name="Napoli C."/>
            <person name="Nedelcu A.M."/>
            <person name="Niyogi K."/>
            <person name="Novoselov S.V."/>
            <person name="Paulsen I.T."/>
            <person name="Pazour G."/>
            <person name="Purton S."/>
            <person name="Ral J.P."/>
            <person name="Riano-Pachon D.M."/>
            <person name="Riekhof W."/>
            <person name="Rymarquis L."/>
            <person name="Schroda M."/>
            <person name="Stern D."/>
            <person name="Umen J."/>
            <person name="Willows R."/>
            <person name="Wilson N."/>
            <person name="Zimmer S.L."/>
            <person name="Allmer J."/>
            <person name="Balk J."/>
            <person name="Bisova K."/>
            <person name="Chen C.J."/>
            <person name="Elias M."/>
            <person name="Gendler K."/>
            <person name="Hauser C."/>
            <person name="Lamb M.R."/>
            <person name="Ledford H."/>
            <person name="Long J.C."/>
            <person name="Minagawa J."/>
            <person name="Page M.D."/>
            <person name="Pan J."/>
            <person name="Pootakham W."/>
            <person name="Roje S."/>
            <person name="Rose A."/>
            <person name="Stahlberg E."/>
            <person name="Terauchi A.M."/>
            <person name="Yang P."/>
            <person name="Ball S."/>
            <person name="Bowler C."/>
            <person name="Dieckmann C.L."/>
            <person name="Gladyshev V.N."/>
            <person name="Green P."/>
            <person name="Jorgensen R."/>
            <person name="Mayfield S."/>
            <person name="Mueller-Roeber B."/>
            <person name="Rajamani S."/>
            <person name="Sayre R.T."/>
            <person name="Brokstein P."/>
            <person name="Dubchak I."/>
            <person name="Goodstein D."/>
            <person name="Hornick L."/>
            <person name="Huang Y.W."/>
            <person name="Jhaveri J."/>
            <person name="Luo Y."/>
            <person name="Martinez D."/>
            <person name="Ngau W.C."/>
            <person name="Otillar B."/>
            <person name="Poliakov A."/>
            <person name="Porter A."/>
            <person name="Szajkowski L."/>
            <person name="Werner G."/>
            <person name="Zhou K."/>
            <person name="Grigoriev I.V."/>
            <person name="Rokhsar D.S."/>
            <person name="Grossman A.R."/>
        </authorList>
    </citation>
    <scope>NUCLEOTIDE SEQUENCE [LARGE SCALE GENOMIC DNA]</scope>
    <source>
        <strain evidence="4">CC-503</strain>
    </source>
</reference>
<proteinExistence type="predicted"/>
<dbReference type="SUPFAM" id="SSF56487">
    <property type="entry name" value="SRCR-like"/>
    <property type="match status" value="2"/>
</dbReference>
<dbReference type="GO" id="GO:0016020">
    <property type="term" value="C:membrane"/>
    <property type="evidence" value="ECO:0007669"/>
    <property type="project" value="InterPro"/>
</dbReference>